<keyword evidence="5" id="KW-1185">Reference proteome</keyword>
<evidence type="ECO:0000313" key="5">
    <source>
        <dbReference type="Proteomes" id="UP000635245"/>
    </source>
</evidence>
<comment type="caution">
    <text evidence="4">The sequence shown here is derived from an EMBL/GenBank/DDBJ whole genome shotgun (WGS) entry which is preliminary data.</text>
</comment>
<gene>
    <name evidence="4" type="ORF">JHE00_26280</name>
</gene>
<dbReference type="SUPFAM" id="SSF51735">
    <property type="entry name" value="NAD(P)-binding Rossmann-fold domains"/>
    <property type="match status" value="1"/>
</dbReference>
<dbReference type="PANTHER" id="PTHR43103">
    <property type="entry name" value="NUCLEOSIDE-DIPHOSPHATE-SUGAR EPIMERASE"/>
    <property type="match status" value="1"/>
</dbReference>
<proteinExistence type="predicted"/>
<name>A0A934QTA0_9PSEU</name>
<sequence length="355" mass="37652">MPGFPGRIAHLRTRETTRRISVADSTAAPLITVLGASGMLGTALTRELATQPVRLRLVGRRPSTPPPDCRAEIEVREADLTTGEHLADAVADADSVVHLVAHIAGPGTWRVADGDRVAERVNVGLVHDVIEAIRAQRRSRPPVVAFAGSVSQAGHSAASADGTGPDLPLTGYDRHKLEAEQALESATREGLVRGITLRLATLFSQGSDPIALDSGVVAVMMRRAFAGKPLTMWHDGTVKRDMLCVDDAARAFVAALEHPDRLAGEHWTIGTGQATSIFDLFSTIAKVVSSHTKLPPVPVLSVPPAEHSLATDLVDFVATPARFEQACGWTPRESLIGSLDRTAAAVAAELGDSRR</sequence>
<keyword evidence="1" id="KW-0521">NADP</keyword>
<dbReference type="Gene3D" id="3.40.50.720">
    <property type="entry name" value="NAD(P)-binding Rossmann-like Domain"/>
    <property type="match status" value="1"/>
</dbReference>
<evidence type="ECO:0000256" key="2">
    <source>
        <dbReference type="ARBA" id="ARBA00023277"/>
    </source>
</evidence>
<reference evidence="4" key="1">
    <citation type="submission" date="2020-12" db="EMBL/GenBank/DDBJ databases">
        <title>Prauserella sp. ASG 168, a novel actinomycete isolated from cave rock.</title>
        <authorList>
            <person name="Suriyachadkun C."/>
        </authorList>
    </citation>
    <scope>NUCLEOTIDE SEQUENCE</scope>
    <source>
        <strain evidence="4">ASG 168</strain>
    </source>
</reference>
<dbReference type="InterPro" id="IPR036291">
    <property type="entry name" value="NAD(P)-bd_dom_sf"/>
</dbReference>
<dbReference type="CDD" id="cd08946">
    <property type="entry name" value="SDR_e"/>
    <property type="match status" value="1"/>
</dbReference>
<dbReference type="PANTHER" id="PTHR43103:SF3">
    <property type="entry name" value="ADP-L-GLYCERO-D-MANNO-HEPTOSE-6-EPIMERASE"/>
    <property type="match status" value="1"/>
</dbReference>
<protein>
    <submittedName>
        <fullName evidence="4">NAD-dependent epimerase/dehydratase family protein</fullName>
    </submittedName>
</protein>
<dbReference type="InterPro" id="IPR001509">
    <property type="entry name" value="Epimerase_deHydtase"/>
</dbReference>
<evidence type="ECO:0000259" key="3">
    <source>
        <dbReference type="Pfam" id="PF01370"/>
    </source>
</evidence>
<feature type="domain" description="NAD-dependent epimerase/dehydratase" evidence="3">
    <location>
        <begin position="31"/>
        <end position="270"/>
    </location>
</feature>
<dbReference type="EMBL" id="JAENJH010000008">
    <property type="protein sequence ID" value="MBK1787852.1"/>
    <property type="molecule type" value="Genomic_DNA"/>
</dbReference>
<dbReference type="AlphaFoldDB" id="A0A934QTA0"/>
<evidence type="ECO:0000256" key="1">
    <source>
        <dbReference type="ARBA" id="ARBA00022857"/>
    </source>
</evidence>
<dbReference type="Pfam" id="PF01370">
    <property type="entry name" value="Epimerase"/>
    <property type="match status" value="1"/>
</dbReference>
<accession>A0A934QTA0</accession>
<dbReference type="Proteomes" id="UP000635245">
    <property type="component" value="Unassembled WGS sequence"/>
</dbReference>
<evidence type="ECO:0000313" key="4">
    <source>
        <dbReference type="EMBL" id="MBK1787852.1"/>
    </source>
</evidence>
<keyword evidence="2" id="KW-0119">Carbohydrate metabolism</keyword>
<organism evidence="4 5">
    <name type="scientific">Prauserella cavernicola</name>
    <dbReference type="NCBI Taxonomy" id="2800127"/>
    <lineage>
        <taxon>Bacteria</taxon>
        <taxon>Bacillati</taxon>
        <taxon>Actinomycetota</taxon>
        <taxon>Actinomycetes</taxon>
        <taxon>Pseudonocardiales</taxon>
        <taxon>Pseudonocardiaceae</taxon>
        <taxon>Prauserella</taxon>
    </lineage>
</organism>